<keyword evidence="4" id="KW-1185">Reference proteome</keyword>
<protein>
    <submittedName>
        <fullName evidence="3">Uncharacterized protein</fullName>
    </submittedName>
</protein>
<dbReference type="EMBL" id="JAPFFF010000024">
    <property type="protein sequence ID" value="KAK8850198.1"/>
    <property type="molecule type" value="Genomic_DNA"/>
</dbReference>
<comment type="caution">
    <text evidence="3">The sequence shown here is derived from an EMBL/GenBank/DDBJ whole genome shotgun (WGS) entry which is preliminary data.</text>
</comment>
<evidence type="ECO:0000313" key="4">
    <source>
        <dbReference type="Proteomes" id="UP001470230"/>
    </source>
</evidence>
<feature type="compositionally biased region" description="Polar residues" evidence="2">
    <location>
        <begin position="1"/>
        <end position="10"/>
    </location>
</feature>
<dbReference type="SUPFAM" id="SSF81995">
    <property type="entry name" value="beta-sandwich domain of Sec23/24"/>
    <property type="match status" value="1"/>
</dbReference>
<feature type="region of interest" description="Disordered" evidence="2">
    <location>
        <begin position="1"/>
        <end position="24"/>
    </location>
</feature>
<feature type="region of interest" description="Disordered" evidence="2">
    <location>
        <begin position="64"/>
        <end position="106"/>
    </location>
</feature>
<keyword evidence="1" id="KW-0175">Coiled coil</keyword>
<evidence type="ECO:0000313" key="3">
    <source>
        <dbReference type="EMBL" id="KAK8850198.1"/>
    </source>
</evidence>
<feature type="compositionally biased region" description="Low complexity" evidence="2">
    <location>
        <begin position="67"/>
        <end position="106"/>
    </location>
</feature>
<evidence type="ECO:0000256" key="1">
    <source>
        <dbReference type="SAM" id="Coils"/>
    </source>
</evidence>
<accession>A0ABR2HNL5</accession>
<gene>
    <name evidence="3" type="ORF">M9Y10_018322</name>
</gene>
<proteinExistence type="predicted"/>
<evidence type="ECO:0000256" key="2">
    <source>
        <dbReference type="SAM" id="MobiDB-lite"/>
    </source>
</evidence>
<sequence length="329" mass="39005">MINKALWNNSSRKEKNKLRKEIGNHREPLPRYQYVLEESYNYLIPPIQQPPPMRQTPLIQQPLPMRQQAQAQEQMQPPPQTQTVQEQMQPSQEQMQPPPQTKDQTQIQIQKANEKIQKENKPKKFLDLMLSLMNEEEEENETISEDDRKTIARFIGRQFKKEIVKQSAFYDDKIKEMQEKIQELTLKLAAKEASKPREISDSLWSCESFNHKIEEKVTEKVHEKYKKIEQSMIVLDQKTIELERSLFEVRKYSCSRDAQKLLDIMNHFVNNYNEYQPTPELNNEYQTIIYRLPLKIGSKAFNTKYATVSQKQKISIVSAFKPDVKDLIF</sequence>
<name>A0ABR2HNL5_9EUKA</name>
<dbReference type="Proteomes" id="UP001470230">
    <property type="component" value="Unassembled WGS sequence"/>
</dbReference>
<organism evidence="3 4">
    <name type="scientific">Tritrichomonas musculus</name>
    <dbReference type="NCBI Taxonomy" id="1915356"/>
    <lineage>
        <taxon>Eukaryota</taxon>
        <taxon>Metamonada</taxon>
        <taxon>Parabasalia</taxon>
        <taxon>Tritrichomonadida</taxon>
        <taxon>Tritrichomonadidae</taxon>
        <taxon>Tritrichomonas</taxon>
    </lineage>
</organism>
<reference evidence="3 4" key="1">
    <citation type="submission" date="2024-04" db="EMBL/GenBank/DDBJ databases">
        <title>Tritrichomonas musculus Genome.</title>
        <authorList>
            <person name="Alves-Ferreira E."/>
            <person name="Grigg M."/>
            <person name="Lorenzi H."/>
            <person name="Galac M."/>
        </authorList>
    </citation>
    <scope>NUCLEOTIDE SEQUENCE [LARGE SCALE GENOMIC DNA]</scope>
    <source>
        <strain evidence="3 4">EAF2021</strain>
    </source>
</reference>
<feature type="coiled-coil region" evidence="1">
    <location>
        <begin position="167"/>
        <end position="194"/>
    </location>
</feature>